<organism evidence="1">
    <name type="scientific">marine sediment metagenome</name>
    <dbReference type="NCBI Taxonomy" id="412755"/>
    <lineage>
        <taxon>unclassified sequences</taxon>
        <taxon>metagenomes</taxon>
        <taxon>ecological metagenomes</taxon>
    </lineage>
</organism>
<comment type="caution">
    <text evidence="1">The sequence shown here is derived from an EMBL/GenBank/DDBJ whole genome shotgun (WGS) entry which is preliminary data.</text>
</comment>
<accession>X0TIW3</accession>
<name>X0TIW3_9ZZZZ</name>
<dbReference type="EMBL" id="BARS01019645">
    <property type="protein sequence ID" value="GAF93189.1"/>
    <property type="molecule type" value="Genomic_DNA"/>
</dbReference>
<protein>
    <submittedName>
        <fullName evidence="1">Uncharacterized protein</fullName>
    </submittedName>
</protein>
<proteinExistence type="predicted"/>
<evidence type="ECO:0000313" key="1">
    <source>
        <dbReference type="EMBL" id="GAF93189.1"/>
    </source>
</evidence>
<sequence>SDREIASTIELICNKRVLEDSNFDRTILAELEDRIYLKQMIRKYIECLSEVQDRVRNIVSGRLSAAREKINEYINRFKNEVDDDTNGLYALAYDDNRQRQDKIPILLNWDDLRILLEQKNKVLTNISRYYVTGELRKR</sequence>
<gene>
    <name evidence="1" type="ORF">S01H1_31800</name>
</gene>
<dbReference type="AlphaFoldDB" id="X0TIW3"/>
<reference evidence="1" key="1">
    <citation type="journal article" date="2014" name="Front. Microbiol.">
        <title>High frequency of phylogenetically diverse reductive dehalogenase-homologous genes in deep subseafloor sedimentary metagenomes.</title>
        <authorList>
            <person name="Kawai M."/>
            <person name="Futagami T."/>
            <person name="Toyoda A."/>
            <person name="Takaki Y."/>
            <person name="Nishi S."/>
            <person name="Hori S."/>
            <person name="Arai W."/>
            <person name="Tsubouchi T."/>
            <person name="Morono Y."/>
            <person name="Uchiyama I."/>
            <person name="Ito T."/>
            <person name="Fujiyama A."/>
            <person name="Inagaki F."/>
            <person name="Takami H."/>
        </authorList>
    </citation>
    <scope>NUCLEOTIDE SEQUENCE</scope>
    <source>
        <strain evidence="1">Expedition CK06-06</strain>
    </source>
</reference>
<feature type="non-terminal residue" evidence="1">
    <location>
        <position position="1"/>
    </location>
</feature>